<evidence type="ECO:0000259" key="6">
    <source>
        <dbReference type="PROSITE" id="PS50048"/>
    </source>
</evidence>
<dbReference type="PANTHER" id="PTHR47784:SF9">
    <property type="entry name" value="ZN(II)2CYS6 TRANSCRIPTION FACTOR (EUROFUNG)"/>
    <property type="match status" value="1"/>
</dbReference>
<dbReference type="EMBL" id="PDND01000066">
    <property type="protein sequence ID" value="PGH33322.1"/>
    <property type="molecule type" value="Genomic_DNA"/>
</dbReference>
<dbReference type="Pfam" id="PF00172">
    <property type="entry name" value="Zn_clus"/>
    <property type="match status" value="1"/>
</dbReference>
<protein>
    <recommendedName>
        <fullName evidence="6">Zn(2)-C6 fungal-type domain-containing protein</fullName>
    </recommendedName>
</protein>
<evidence type="ECO:0000256" key="5">
    <source>
        <dbReference type="SAM" id="MobiDB-lite"/>
    </source>
</evidence>
<gene>
    <name evidence="7" type="ORF">GX50_03875</name>
</gene>
<keyword evidence="1" id="KW-0805">Transcription regulation</keyword>
<keyword evidence="8" id="KW-1185">Reference proteome</keyword>
<dbReference type="Pfam" id="PF11951">
    <property type="entry name" value="Fungal_trans_2"/>
    <property type="match status" value="1"/>
</dbReference>
<dbReference type="GO" id="GO:0003677">
    <property type="term" value="F:DNA binding"/>
    <property type="evidence" value="ECO:0007669"/>
    <property type="project" value="UniProtKB-KW"/>
</dbReference>
<evidence type="ECO:0000256" key="4">
    <source>
        <dbReference type="ARBA" id="ARBA00023242"/>
    </source>
</evidence>
<evidence type="ECO:0000313" key="7">
    <source>
        <dbReference type="EMBL" id="PGH33322.1"/>
    </source>
</evidence>
<feature type="compositionally biased region" description="Polar residues" evidence="5">
    <location>
        <begin position="21"/>
        <end position="31"/>
    </location>
</feature>
<dbReference type="GO" id="GO:0008270">
    <property type="term" value="F:zinc ion binding"/>
    <property type="evidence" value="ECO:0007669"/>
    <property type="project" value="InterPro"/>
</dbReference>
<dbReference type="InterPro" id="IPR001138">
    <property type="entry name" value="Zn2Cys6_DnaBD"/>
</dbReference>
<dbReference type="Gene3D" id="4.10.240.10">
    <property type="entry name" value="Zn(2)-C6 fungal-type DNA-binding domain"/>
    <property type="match status" value="1"/>
</dbReference>
<keyword evidence="4" id="KW-0539">Nucleus</keyword>
<dbReference type="GO" id="GO:0001228">
    <property type="term" value="F:DNA-binding transcription activator activity, RNA polymerase II-specific"/>
    <property type="evidence" value="ECO:0007669"/>
    <property type="project" value="TreeGrafter"/>
</dbReference>
<organism evidence="7 8">
    <name type="scientific">[Emmonsia] crescens</name>
    <dbReference type="NCBI Taxonomy" id="73230"/>
    <lineage>
        <taxon>Eukaryota</taxon>
        <taxon>Fungi</taxon>
        <taxon>Dikarya</taxon>
        <taxon>Ascomycota</taxon>
        <taxon>Pezizomycotina</taxon>
        <taxon>Eurotiomycetes</taxon>
        <taxon>Eurotiomycetidae</taxon>
        <taxon>Onygenales</taxon>
        <taxon>Ajellomycetaceae</taxon>
        <taxon>Emergomyces</taxon>
    </lineage>
</organism>
<dbReference type="PANTHER" id="PTHR47784">
    <property type="entry name" value="STEROL UPTAKE CONTROL PROTEIN 2"/>
    <property type="match status" value="1"/>
</dbReference>
<dbReference type="STRING" id="73230.A0A2B7ZJZ7"/>
<dbReference type="SUPFAM" id="SSF57701">
    <property type="entry name" value="Zn2/Cys6 DNA-binding domain"/>
    <property type="match status" value="1"/>
</dbReference>
<evidence type="ECO:0000256" key="1">
    <source>
        <dbReference type="ARBA" id="ARBA00023015"/>
    </source>
</evidence>
<keyword evidence="2" id="KW-0238">DNA-binding</keyword>
<dbReference type="InterPro" id="IPR021858">
    <property type="entry name" value="Fun_TF"/>
</dbReference>
<accession>A0A2B7ZJZ7</accession>
<dbReference type="PROSITE" id="PS50048">
    <property type="entry name" value="ZN2_CY6_FUNGAL_2"/>
    <property type="match status" value="1"/>
</dbReference>
<dbReference type="InterPro" id="IPR036864">
    <property type="entry name" value="Zn2-C6_fun-type_DNA-bd_sf"/>
</dbReference>
<feature type="region of interest" description="Disordered" evidence="5">
    <location>
        <begin position="1"/>
        <end position="46"/>
    </location>
</feature>
<dbReference type="Proteomes" id="UP000226031">
    <property type="component" value="Unassembled WGS sequence"/>
</dbReference>
<evidence type="ECO:0000313" key="8">
    <source>
        <dbReference type="Proteomes" id="UP000226031"/>
    </source>
</evidence>
<dbReference type="PROSITE" id="PS00463">
    <property type="entry name" value="ZN2_CY6_FUNGAL_1"/>
    <property type="match status" value="1"/>
</dbReference>
<comment type="caution">
    <text evidence="7">The sequence shown here is derived from an EMBL/GenBank/DDBJ whole genome shotgun (WGS) entry which is preliminary data.</text>
</comment>
<dbReference type="InterPro" id="IPR053157">
    <property type="entry name" value="Sterol_Uptake_Regulator"/>
</dbReference>
<dbReference type="VEuPathDB" id="FungiDB:EMCG_00266"/>
<reference evidence="7 8" key="1">
    <citation type="submission" date="2017-10" db="EMBL/GenBank/DDBJ databases">
        <title>Comparative genomics in systemic dimorphic fungi from Ajellomycetaceae.</title>
        <authorList>
            <person name="Munoz J.F."/>
            <person name="Mcewen J.G."/>
            <person name="Clay O.K."/>
            <person name="Cuomo C.A."/>
        </authorList>
    </citation>
    <scope>NUCLEOTIDE SEQUENCE [LARGE SCALE GENOMIC DNA]</scope>
    <source>
        <strain evidence="7 8">UAMH4076</strain>
    </source>
</reference>
<evidence type="ECO:0000256" key="2">
    <source>
        <dbReference type="ARBA" id="ARBA00023125"/>
    </source>
</evidence>
<dbReference type="CDD" id="cd00067">
    <property type="entry name" value="GAL4"/>
    <property type="match status" value="1"/>
</dbReference>
<keyword evidence="3" id="KW-0804">Transcription</keyword>
<feature type="domain" description="Zn(2)-C6 fungal-type" evidence="6">
    <location>
        <begin position="51"/>
        <end position="81"/>
    </location>
</feature>
<name>A0A2B7ZJZ7_9EURO</name>
<dbReference type="AlphaFoldDB" id="A0A2B7ZJZ7"/>
<proteinExistence type="predicted"/>
<dbReference type="SMART" id="SM00066">
    <property type="entry name" value="GAL4"/>
    <property type="match status" value="1"/>
</dbReference>
<sequence>MEKNGKQVVFRFKNPPAQPRPSRTQSSQVCGDQSDEPVYHPRKSHRKSRTGCVNCKQRRIKCDETKPQCQRCETYRVDCAYSSPKSSFKMQQLAVSRRSASKLSSPDGHFQSMAAIEIACRIEQLVCYTGNAFVPGPFRTQAYESLYLFINGLTRRVPAPQSFATVIKGDMIRVALQTPYLMHAILGLSNAYLARTLPNSACYRIRETRHFSNALRLYQEELKSQITKHNMDGIMSTCMLLSDVPLLEAERSPYDSFVFSDDPSALNWLLMQSGFSRLLPYTQPFLAESIWLVPFMESYTEFLKFTDCRTGKEGLQPELAELCEINDDSTNENNPYHEPLRSLTPILDMETNGANFMTMAAFMGNLKLKFTTLIRNREPRSLLILAFWLGKMCEDPSSWVYSRMHMECGAICMYLENNPDPRILDLLGYPAHSCNSSFVRKRPLGTRIVASTKRTQQAFFPNSESFMANHTEYKRPRGYQKISAWYTHFTSFGH</sequence>
<evidence type="ECO:0000256" key="3">
    <source>
        <dbReference type="ARBA" id="ARBA00023163"/>
    </source>
</evidence>